<dbReference type="Pfam" id="PF03372">
    <property type="entry name" value="Exo_endo_phos"/>
    <property type="match status" value="1"/>
</dbReference>
<accession>A0A1Q9BX62</accession>
<keyword evidence="4" id="KW-1185">Reference proteome</keyword>
<dbReference type="SUPFAM" id="SSF56219">
    <property type="entry name" value="DNase I-like"/>
    <property type="match status" value="1"/>
</dbReference>
<dbReference type="AlphaFoldDB" id="A0A1Q9BX62"/>
<reference evidence="3 4" key="1">
    <citation type="submission" date="2016-02" db="EMBL/GenBank/DDBJ databases">
        <title>Genome analysis of coral dinoflagellate symbionts highlights evolutionary adaptations to a symbiotic lifestyle.</title>
        <authorList>
            <person name="Aranda M."/>
            <person name="Li Y."/>
            <person name="Liew Y.J."/>
            <person name="Baumgarten S."/>
            <person name="Simakov O."/>
            <person name="Wilson M."/>
            <person name="Piel J."/>
            <person name="Ashoor H."/>
            <person name="Bougouffa S."/>
            <person name="Bajic V.B."/>
            <person name="Ryu T."/>
            <person name="Ravasi T."/>
            <person name="Bayer T."/>
            <person name="Micklem G."/>
            <person name="Kim H."/>
            <person name="Bhak J."/>
            <person name="Lajeunesse T.C."/>
            <person name="Voolstra C.R."/>
        </authorList>
    </citation>
    <scope>NUCLEOTIDE SEQUENCE [LARGE SCALE GENOMIC DNA]</scope>
    <source>
        <strain evidence="3 4">CCMP2467</strain>
    </source>
</reference>
<dbReference type="InterPro" id="IPR036691">
    <property type="entry name" value="Endo/exonu/phosph_ase_sf"/>
</dbReference>
<dbReference type="Gene3D" id="3.60.10.10">
    <property type="entry name" value="Endonuclease/exonuclease/phosphatase"/>
    <property type="match status" value="1"/>
</dbReference>
<feature type="non-terminal residue" evidence="3">
    <location>
        <position position="392"/>
    </location>
</feature>
<comment type="caution">
    <text evidence="3">The sequence shown here is derived from an EMBL/GenBank/DDBJ whole genome shotgun (WGS) entry which is preliminary data.</text>
</comment>
<proteinExistence type="predicted"/>
<feature type="domain" description="Endonuclease/exonuclease/phosphatase" evidence="2">
    <location>
        <begin position="36"/>
        <end position="110"/>
    </location>
</feature>
<feature type="compositionally biased region" description="Polar residues" evidence="1">
    <location>
        <begin position="1"/>
        <end position="14"/>
    </location>
</feature>
<dbReference type="OrthoDB" id="419266at2759"/>
<dbReference type="EMBL" id="LSRX01002629">
    <property type="protein sequence ID" value="OLP75271.1"/>
    <property type="molecule type" value="Genomic_DNA"/>
</dbReference>
<evidence type="ECO:0000313" key="3">
    <source>
        <dbReference type="EMBL" id="OLP75271.1"/>
    </source>
</evidence>
<dbReference type="InterPro" id="IPR005135">
    <property type="entry name" value="Endo/exonuclease/phosphatase"/>
</dbReference>
<gene>
    <name evidence="3" type="ORF">AK812_SmicGene44964</name>
</gene>
<name>A0A1Q9BX62_SYMMI</name>
<organism evidence="3 4">
    <name type="scientific">Symbiodinium microadriaticum</name>
    <name type="common">Dinoflagellate</name>
    <name type="synonym">Zooxanthella microadriatica</name>
    <dbReference type="NCBI Taxonomy" id="2951"/>
    <lineage>
        <taxon>Eukaryota</taxon>
        <taxon>Sar</taxon>
        <taxon>Alveolata</taxon>
        <taxon>Dinophyceae</taxon>
        <taxon>Suessiales</taxon>
        <taxon>Symbiodiniaceae</taxon>
        <taxon>Symbiodinium</taxon>
    </lineage>
</organism>
<evidence type="ECO:0000256" key="1">
    <source>
        <dbReference type="SAM" id="MobiDB-lite"/>
    </source>
</evidence>
<sequence>MGQYQTRAAQQNGHASRRKQGSSSGSSSQFSLSCFTWNCAGLSTIQDELFTWLETNAHDIVFLQETWHRQQMDFDTRGYHCIGSGIGTEEAKRAHAGVMTLLRTSVFPQEFIRYHAHVAGRLLQVRAWCASGWIDTINMYQYALGGQNEQAAILQKRASIWTTLRRTLGQIPQSSTLISAGDYNCTLEQLKHHAGPGMLVPNTPSPDAEDLVAVMQDFSLLATNTYGRKNSYTYIHEGYKPALRDGDLVDGISQAIKEQPHLANDFVQQVGAALQEVPDYDPKALNNLLLEVVHGGCKVHEWTHAFVDPGWHSFFRKQMHIPDRVAVRGGKLLTPEEEARTLQEFWKSVNGAPGSLLRDGEASRYNILQEDIEEALNNLQHSTEQMSITAYQ</sequence>
<evidence type="ECO:0000259" key="2">
    <source>
        <dbReference type="Pfam" id="PF03372"/>
    </source>
</evidence>
<feature type="region of interest" description="Disordered" evidence="1">
    <location>
        <begin position="1"/>
        <end position="26"/>
    </location>
</feature>
<dbReference type="GO" id="GO:0003824">
    <property type="term" value="F:catalytic activity"/>
    <property type="evidence" value="ECO:0007669"/>
    <property type="project" value="InterPro"/>
</dbReference>
<dbReference type="PROSITE" id="PS51257">
    <property type="entry name" value="PROKAR_LIPOPROTEIN"/>
    <property type="match status" value="1"/>
</dbReference>
<protein>
    <recommendedName>
        <fullName evidence="2">Endonuclease/exonuclease/phosphatase domain-containing protein</fullName>
    </recommendedName>
</protein>
<dbReference type="Proteomes" id="UP000186817">
    <property type="component" value="Unassembled WGS sequence"/>
</dbReference>
<evidence type="ECO:0000313" key="4">
    <source>
        <dbReference type="Proteomes" id="UP000186817"/>
    </source>
</evidence>